<reference evidence="2 3" key="1">
    <citation type="journal article" date="2023" name="Antonie Van Leeuwenhoek">
        <title>Flavobacterium potami sp. nov., a multi-metal resistance genes harbouring bacterium isolated from shallow river silt.</title>
        <authorList>
            <person name="Li S."/>
            <person name="Mao S."/>
            <person name="Mu W."/>
            <person name="Guo B."/>
            <person name="Li C."/>
            <person name="Zhu Q."/>
            <person name="Hou X."/>
            <person name="Zhao Y."/>
            <person name="Wei S."/>
            <person name="Liu H."/>
            <person name="Liu A."/>
        </authorList>
    </citation>
    <scope>NUCLEOTIDE SEQUENCE [LARGE SCALE GENOMIC DNA]</scope>
    <source>
        <strain evidence="2 3">17A</strain>
    </source>
</reference>
<sequence length="267" mass="30203">MIKSFDPDTLRSISIIIGEEILTHKQITEQLNNSGISDNTEGANKPDRIYYSLKAKQSQDSCANNVLNFVLRVISPKRYTEESIFEKHRTAINEKLVYEGIEIDKTGNAKTVEKAKTISEAKLRSLKIKEKVHGIGIHPDILQYCESEWLNENYFHAILEITKSVAEKLRQKSGYTTDGAVLVDNCFGLGTARNPMLAFNVLQTDSHVSEHTGFANFIKGFFSMYRNPKAHDPKLLEDTQLTEMTEVLVVATIIQNKLDQTFKTGFK</sequence>
<feature type="domain" description="Conserved hypothetical protein CHP02391" evidence="1">
    <location>
        <begin position="136"/>
        <end position="256"/>
    </location>
</feature>
<proteinExistence type="predicted"/>
<name>A0A9X1KT13_9FLAO</name>
<dbReference type="Pfam" id="PF09509">
    <property type="entry name" value="Hypoth_Ymh"/>
    <property type="match status" value="1"/>
</dbReference>
<evidence type="ECO:0000313" key="2">
    <source>
        <dbReference type="EMBL" id="MBZ4036756.1"/>
    </source>
</evidence>
<dbReference type="EMBL" id="JAINUY010000006">
    <property type="protein sequence ID" value="MBZ4036756.1"/>
    <property type="molecule type" value="Genomic_DNA"/>
</dbReference>
<gene>
    <name evidence="2" type="ORF">K6T82_18440</name>
</gene>
<organism evidence="2 3">
    <name type="scientific">Flavobacterium potami</name>
    <dbReference type="NCBI Taxonomy" id="2872310"/>
    <lineage>
        <taxon>Bacteria</taxon>
        <taxon>Pseudomonadati</taxon>
        <taxon>Bacteroidota</taxon>
        <taxon>Flavobacteriia</taxon>
        <taxon>Flavobacteriales</taxon>
        <taxon>Flavobacteriaceae</taxon>
        <taxon>Flavobacterium</taxon>
    </lineage>
</organism>
<dbReference type="RefSeq" id="WP_223708984.1">
    <property type="nucleotide sequence ID" value="NZ_JAINUY010000006.1"/>
</dbReference>
<keyword evidence="3" id="KW-1185">Reference proteome</keyword>
<dbReference type="AlphaFoldDB" id="A0A9X1KT13"/>
<dbReference type="NCBIfam" id="TIGR02391">
    <property type="entry name" value="hypoth_ymh"/>
    <property type="match status" value="1"/>
</dbReference>
<dbReference type="Proteomes" id="UP001139366">
    <property type="component" value="Unassembled WGS sequence"/>
</dbReference>
<evidence type="ECO:0000313" key="3">
    <source>
        <dbReference type="Proteomes" id="UP001139366"/>
    </source>
</evidence>
<dbReference type="InterPro" id="IPR012654">
    <property type="entry name" value="CHP02391"/>
</dbReference>
<accession>A0A9X1KT13</accession>
<comment type="caution">
    <text evidence="2">The sequence shown here is derived from an EMBL/GenBank/DDBJ whole genome shotgun (WGS) entry which is preliminary data.</text>
</comment>
<protein>
    <submittedName>
        <fullName evidence="2">TIGR02391 family protein</fullName>
    </submittedName>
</protein>
<evidence type="ECO:0000259" key="1">
    <source>
        <dbReference type="Pfam" id="PF09509"/>
    </source>
</evidence>